<sequence>MAFWIAVIVGIAVECAIACGDAWAYQGVDLRCPFGGPFSNDEFAAMEKRADGDSCVDSGAWEERRGLVKVFVPCLSAFQSCAIVRFDNATFMGGCFPDAARSPVMFDLQKSTAKVPKYDFTQPMRPVSPRVFSLSLGLTCQSIYTEFPPLTDGQPDPDQFYCKYGAVSWEGSYRIGRICCCKTTNCTTTVLNGIDEVDVLLGSTFVGDSLAGDDEPEEETTEAPIHASREERIAHAKARTPWKLFEDDVPALPALYFIGIAYGMICAHWTFIFFTTVWDYVEERRRRVY</sequence>
<dbReference type="AlphaFoldDB" id="A0A7E4W6A0"/>
<proteinExistence type="predicted"/>
<evidence type="ECO:0000256" key="1">
    <source>
        <dbReference type="SAM" id="Phobius"/>
    </source>
</evidence>
<keyword evidence="1" id="KW-1133">Transmembrane helix</keyword>
<evidence type="ECO:0000313" key="4">
    <source>
        <dbReference type="WBParaSite" id="Pan_g7587.t1"/>
    </source>
</evidence>
<evidence type="ECO:0000256" key="2">
    <source>
        <dbReference type="SAM" id="SignalP"/>
    </source>
</evidence>
<feature type="signal peptide" evidence="2">
    <location>
        <begin position="1"/>
        <end position="18"/>
    </location>
</feature>
<keyword evidence="1" id="KW-0472">Membrane</keyword>
<organism evidence="3 4">
    <name type="scientific">Panagrellus redivivus</name>
    <name type="common">Microworm</name>
    <dbReference type="NCBI Taxonomy" id="6233"/>
    <lineage>
        <taxon>Eukaryota</taxon>
        <taxon>Metazoa</taxon>
        <taxon>Ecdysozoa</taxon>
        <taxon>Nematoda</taxon>
        <taxon>Chromadorea</taxon>
        <taxon>Rhabditida</taxon>
        <taxon>Tylenchina</taxon>
        <taxon>Panagrolaimomorpha</taxon>
        <taxon>Panagrolaimoidea</taxon>
        <taxon>Panagrolaimidae</taxon>
        <taxon>Panagrellus</taxon>
    </lineage>
</organism>
<reference evidence="3" key="1">
    <citation type="journal article" date="2013" name="Genetics">
        <title>The draft genome and transcriptome of Panagrellus redivivus are shaped by the harsh demands of a free-living lifestyle.</title>
        <authorList>
            <person name="Srinivasan J."/>
            <person name="Dillman A.R."/>
            <person name="Macchietto M.G."/>
            <person name="Heikkinen L."/>
            <person name="Lakso M."/>
            <person name="Fracchia K.M."/>
            <person name="Antoshechkin I."/>
            <person name="Mortazavi A."/>
            <person name="Wong G."/>
            <person name="Sternberg P.W."/>
        </authorList>
    </citation>
    <scope>NUCLEOTIDE SEQUENCE [LARGE SCALE GENOMIC DNA]</scope>
    <source>
        <strain evidence="3">MT8872</strain>
    </source>
</reference>
<reference evidence="4" key="2">
    <citation type="submission" date="2020-10" db="UniProtKB">
        <authorList>
            <consortium name="WormBaseParasite"/>
        </authorList>
    </citation>
    <scope>IDENTIFICATION</scope>
</reference>
<accession>A0A7E4W6A0</accession>
<dbReference type="WBParaSite" id="Pan_g7587.t1">
    <property type="protein sequence ID" value="Pan_g7587.t1"/>
    <property type="gene ID" value="Pan_g7587"/>
</dbReference>
<feature type="transmembrane region" description="Helical" evidence="1">
    <location>
        <begin position="254"/>
        <end position="281"/>
    </location>
</feature>
<keyword evidence="3" id="KW-1185">Reference proteome</keyword>
<evidence type="ECO:0000313" key="3">
    <source>
        <dbReference type="Proteomes" id="UP000492821"/>
    </source>
</evidence>
<name>A0A7E4W6A0_PANRE</name>
<keyword evidence="1" id="KW-0812">Transmembrane</keyword>
<protein>
    <submittedName>
        <fullName evidence="4">CX domain-containing protein</fullName>
    </submittedName>
</protein>
<dbReference type="Proteomes" id="UP000492821">
    <property type="component" value="Unassembled WGS sequence"/>
</dbReference>
<keyword evidence="2" id="KW-0732">Signal</keyword>
<feature type="chain" id="PRO_5028946482" evidence="2">
    <location>
        <begin position="19"/>
        <end position="289"/>
    </location>
</feature>